<dbReference type="GO" id="GO:0006355">
    <property type="term" value="P:regulation of DNA-templated transcription"/>
    <property type="evidence" value="ECO:0007669"/>
    <property type="project" value="InterPro"/>
</dbReference>
<dbReference type="GO" id="GO:0001046">
    <property type="term" value="F:core promoter sequence-specific DNA binding"/>
    <property type="evidence" value="ECO:0007669"/>
    <property type="project" value="TreeGrafter"/>
</dbReference>
<dbReference type="PANTHER" id="PTHR40455">
    <property type="entry name" value="ANTITOXIN HIGA"/>
    <property type="match status" value="1"/>
</dbReference>
<dbReference type="InterPro" id="IPR039060">
    <property type="entry name" value="Antitox_HigA"/>
</dbReference>
<gene>
    <name evidence="2" type="primary">higA_3</name>
    <name evidence="2" type="ORF">Ppb6_03875</name>
</gene>
<evidence type="ECO:0000313" key="3">
    <source>
        <dbReference type="Proteomes" id="UP000093476"/>
    </source>
</evidence>
<dbReference type="RefSeq" id="WP_065824459.1">
    <property type="nucleotide sequence ID" value="NZ_CAWMQZ010000187.1"/>
</dbReference>
<protein>
    <submittedName>
        <fullName evidence="2">Antitoxin HigA</fullName>
    </submittedName>
</protein>
<dbReference type="STRING" id="286156.Ppb6_03875"/>
<dbReference type="AlphaFoldDB" id="A0A1C0TYN9"/>
<keyword evidence="3" id="KW-1185">Reference proteome</keyword>
<comment type="caution">
    <text evidence="2">The sequence shown here is derived from an EMBL/GenBank/DDBJ whole genome shotgun (WGS) entry which is preliminary data.</text>
</comment>
<evidence type="ECO:0000313" key="2">
    <source>
        <dbReference type="EMBL" id="OCQ50778.1"/>
    </source>
</evidence>
<dbReference type="InterPro" id="IPR010982">
    <property type="entry name" value="Lambda_DNA-bd_dom_sf"/>
</dbReference>
<evidence type="ECO:0000259" key="1">
    <source>
        <dbReference type="PROSITE" id="PS50943"/>
    </source>
</evidence>
<sequence>MINFVVVQERANALFSEIPWLTYINTSEQHKEALDLIDELFKNYENNKGLIEILATAIERYEDTAPEFAEFNQAIENIPTGVAALRVLMDQHGLKQADLKNEIGGASLVSQILSGTRSLTVTHIKALSTRFKVSSAVFID</sequence>
<dbReference type="PATRIC" id="fig|286156.4.peg.4460"/>
<dbReference type="Pfam" id="PF01381">
    <property type="entry name" value="HTH_3"/>
    <property type="match status" value="1"/>
</dbReference>
<dbReference type="PANTHER" id="PTHR40455:SF1">
    <property type="entry name" value="ANTITOXIN HIGA"/>
    <property type="match status" value="1"/>
</dbReference>
<reference evidence="2 3" key="1">
    <citation type="submission" date="2015-12" db="EMBL/GenBank/DDBJ databases">
        <title>Genome comparisons provide insights into the role of secondary metabolites in the pathogenic phase of the Photorhabdus life cycle.</title>
        <authorList>
            <person name="Tobias N.J."/>
            <person name="Mishra B."/>
            <person name="Gupta D.K."/>
            <person name="Thines M."/>
            <person name="Stinear T.P."/>
            <person name="Bode H.B."/>
        </authorList>
    </citation>
    <scope>NUCLEOTIDE SEQUENCE [LARGE SCALE GENOMIC DNA]</scope>
    <source>
        <strain evidence="2 3">PB68.1</strain>
    </source>
</reference>
<feature type="domain" description="HTH cro/C1-type" evidence="1">
    <location>
        <begin position="85"/>
        <end position="138"/>
    </location>
</feature>
<proteinExistence type="predicted"/>
<dbReference type="SUPFAM" id="SSF47413">
    <property type="entry name" value="lambda repressor-like DNA-binding domains"/>
    <property type="match status" value="1"/>
</dbReference>
<dbReference type="PROSITE" id="PS50943">
    <property type="entry name" value="HTH_CROC1"/>
    <property type="match status" value="1"/>
</dbReference>
<name>A0A1C0TYN9_9GAMM</name>
<organism evidence="2 3">
    <name type="scientific">Photorhabdus australis subsp. thailandensis</name>
    <dbReference type="NCBI Taxonomy" id="2805096"/>
    <lineage>
        <taxon>Bacteria</taxon>
        <taxon>Pseudomonadati</taxon>
        <taxon>Pseudomonadota</taxon>
        <taxon>Gammaproteobacteria</taxon>
        <taxon>Enterobacterales</taxon>
        <taxon>Morganellaceae</taxon>
        <taxon>Photorhabdus</taxon>
    </lineage>
</organism>
<dbReference type="Proteomes" id="UP000093476">
    <property type="component" value="Unassembled WGS sequence"/>
</dbReference>
<dbReference type="InterPro" id="IPR001387">
    <property type="entry name" value="Cro/C1-type_HTH"/>
</dbReference>
<accession>A0A1C0TYN9</accession>
<dbReference type="EMBL" id="LOMY01000187">
    <property type="protein sequence ID" value="OCQ50778.1"/>
    <property type="molecule type" value="Genomic_DNA"/>
</dbReference>